<evidence type="ECO:0000313" key="3">
    <source>
        <dbReference type="Proteomes" id="UP000266272"/>
    </source>
</evidence>
<dbReference type="STRING" id="490622.A0A395NNJ4"/>
<keyword evidence="3" id="KW-1185">Reference proteome</keyword>
<dbReference type="AlphaFoldDB" id="A0A395NNJ4"/>
<organism evidence="2 3">
    <name type="scientific">Trichoderma arundinaceum</name>
    <dbReference type="NCBI Taxonomy" id="490622"/>
    <lineage>
        <taxon>Eukaryota</taxon>
        <taxon>Fungi</taxon>
        <taxon>Dikarya</taxon>
        <taxon>Ascomycota</taxon>
        <taxon>Pezizomycotina</taxon>
        <taxon>Sordariomycetes</taxon>
        <taxon>Hypocreomycetidae</taxon>
        <taxon>Hypocreales</taxon>
        <taxon>Hypocreaceae</taxon>
        <taxon>Trichoderma</taxon>
    </lineage>
</organism>
<dbReference type="SUPFAM" id="SSF53474">
    <property type="entry name" value="alpha/beta-Hydrolases"/>
    <property type="match status" value="1"/>
</dbReference>
<dbReference type="EMBL" id="PXOA01000282">
    <property type="protein sequence ID" value="RFU77417.1"/>
    <property type="molecule type" value="Genomic_DNA"/>
</dbReference>
<dbReference type="OrthoDB" id="10249433at2759"/>
<feature type="domain" description="AB hydrolase-1" evidence="1">
    <location>
        <begin position="27"/>
        <end position="270"/>
    </location>
</feature>
<evidence type="ECO:0000259" key="1">
    <source>
        <dbReference type="Pfam" id="PF00561"/>
    </source>
</evidence>
<dbReference type="InterPro" id="IPR050266">
    <property type="entry name" value="AB_hydrolase_sf"/>
</dbReference>
<dbReference type="InterPro" id="IPR029058">
    <property type="entry name" value="AB_hydrolase_fold"/>
</dbReference>
<dbReference type="PANTHER" id="PTHR43798">
    <property type="entry name" value="MONOACYLGLYCEROL LIPASE"/>
    <property type="match status" value="1"/>
</dbReference>
<sequence length="284" mass="31464">MATSSGSITTFDGITLRYIAAGNTSDPVLLLIPGWVQTAIQWRKQISYFSAKYRVIAIDHRGHGDSDKPDRGYRLSRLAADLHEVITQLDLKNIILCGHSMGCSVIWAYWDSFAASRSRISRLILVDQSPCMTKDPAWKEGIAESLGAILTPSMAFEMGSSLCGSGGNEYATGFLRTLFSPSLSTEDFEWTMQQCSKISLAHAATLLVNHASQDWRDVIPTITVPTLVVGAEGSVFRAHCSRWIASQIQGGRVEIFEEDEGGSHFMFWENEAKFNKVVEEFLQD</sequence>
<name>A0A395NNJ4_TRIAR</name>
<proteinExistence type="predicted"/>
<dbReference type="Pfam" id="PF00561">
    <property type="entry name" value="Abhydrolase_1"/>
    <property type="match status" value="1"/>
</dbReference>
<dbReference type="InterPro" id="IPR000073">
    <property type="entry name" value="AB_hydrolase_1"/>
</dbReference>
<protein>
    <submittedName>
        <fullName evidence="2">Secreted hydrolase</fullName>
    </submittedName>
</protein>
<gene>
    <name evidence="2" type="ORF">TARUN_4834</name>
</gene>
<accession>A0A395NNJ4</accession>
<dbReference type="GO" id="GO:0016020">
    <property type="term" value="C:membrane"/>
    <property type="evidence" value="ECO:0007669"/>
    <property type="project" value="TreeGrafter"/>
</dbReference>
<dbReference type="GO" id="GO:0016787">
    <property type="term" value="F:hydrolase activity"/>
    <property type="evidence" value="ECO:0007669"/>
    <property type="project" value="UniProtKB-KW"/>
</dbReference>
<dbReference type="Gene3D" id="3.40.50.1820">
    <property type="entry name" value="alpha/beta hydrolase"/>
    <property type="match status" value="1"/>
</dbReference>
<dbReference type="Proteomes" id="UP000266272">
    <property type="component" value="Unassembled WGS sequence"/>
</dbReference>
<comment type="caution">
    <text evidence="2">The sequence shown here is derived from an EMBL/GenBank/DDBJ whole genome shotgun (WGS) entry which is preliminary data.</text>
</comment>
<dbReference type="PANTHER" id="PTHR43798:SF33">
    <property type="entry name" value="HYDROLASE, PUTATIVE (AFU_ORTHOLOGUE AFUA_2G14860)-RELATED"/>
    <property type="match status" value="1"/>
</dbReference>
<reference evidence="2 3" key="1">
    <citation type="journal article" date="2018" name="PLoS Pathog.">
        <title>Evolution of structural diversity of trichothecenes, a family of toxins produced by plant pathogenic and entomopathogenic fungi.</title>
        <authorList>
            <person name="Proctor R.H."/>
            <person name="McCormick S.P."/>
            <person name="Kim H.S."/>
            <person name="Cardoza R.E."/>
            <person name="Stanley A.M."/>
            <person name="Lindo L."/>
            <person name="Kelly A."/>
            <person name="Brown D.W."/>
            <person name="Lee T."/>
            <person name="Vaughan M.M."/>
            <person name="Alexander N.J."/>
            <person name="Busman M."/>
            <person name="Gutierrez S."/>
        </authorList>
    </citation>
    <scope>NUCLEOTIDE SEQUENCE [LARGE SCALE GENOMIC DNA]</scope>
    <source>
        <strain evidence="2 3">IBT 40837</strain>
    </source>
</reference>
<keyword evidence="2" id="KW-0378">Hydrolase</keyword>
<evidence type="ECO:0000313" key="2">
    <source>
        <dbReference type="EMBL" id="RFU77417.1"/>
    </source>
</evidence>